<dbReference type="GeneID" id="104783006"/>
<keyword evidence="5" id="KW-1133">Transmembrane helix</keyword>
<dbReference type="Gene3D" id="3.30.40.10">
    <property type="entry name" value="Zinc/RING finger domain, C3HC4 (zinc finger)"/>
    <property type="match status" value="1"/>
</dbReference>
<evidence type="ECO:0000313" key="7">
    <source>
        <dbReference type="Proteomes" id="UP000694864"/>
    </source>
</evidence>
<gene>
    <name evidence="8" type="primary">LOC104783006</name>
</gene>
<dbReference type="PANTHER" id="PTHR45798">
    <property type="entry name" value="RING-H2 FINGER PROTEIN ATL61-RELATED-RELATED"/>
    <property type="match status" value="1"/>
</dbReference>
<dbReference type="SMART" id="SM00184">
    <property type="entry name" value="RING"/>
    <property type="match status" value="1"/>
</dbReference>
<accession>A0ABM0YV95</accession>
<dbReference type="CDD" id="cd16454">
    <property type="entry name" value="RING-H2_PA-TM-RING"/>
    <property type="match status" value="1"/>
</dbReference>
<dbReference type="RefSeq" id="XP_010506384.1">
    <property type="nucleotide sequence ID" value="XM_010508082.2"/>
</dbReference>
<dbReference type="PANTHER" id="PTHR45798:SF88">
    <property type="entry name" value="RING-H2 FINGER PROTEIN ATL61-RELATED"/>
    <property type="match status" value="1"/>
</dbReference>
<keyword evidence="1" id="KW-0479">Metal-binding</keyword>
<evidence type="ECO:0000313" key="8">
    <source>
        <dbReference type="RefSeq" id="XP_010506384.1"/>
    </source>
</evidence>
<protein>
    <submittedName>
        <fullName evidence="8">RING-H2 finger protein ATL5-like</fullName>
    </submittedName>
</protein>
<keyword evidence="2 4" id="KW-0863">Zinc-finger</keyword>
<organism evidence="7 8">
    <name type="scientific">Camelina sativa</name>
    <name type="common">False flax</name>
    <name type="synonym">Myagrum sativum</name>
    <dbReference type="NCBI Taxonomy" id="90675"/>
    <lineage>
        <taxon>Eukaryota</taxon>
        <taxon>Viridiplantae</taxon>
        <taxon>Streptophyta</taxon>
        <taxon>Embryophyta</taxon>
        <taxon>Tracheophyta</taxon>
        <taxon>Spermatophyta</taxon>
        <taxon>Magnoliopsida</taxon>
        <taxon>eudicotyledons</taxon>
        <taxon>Gunneridae</taxon>
        <taxon>Pentapetalae</taxon>
        <taxon>rosids</taxon>
        <taxon>malvids</taxon>
        <taxon>Brassicales</taxon>
        <taxon>Brassicaceae</taxon>
        <taxon>Camelineae</taxon>
        <taxon>Camelina</taxon>
    </lineage>
</organism>
<dbReference type="PROSITE" id="PS50089">
    <property type="entry name" value="ZF_RING_2"/>
    <property type="match status" value="1"/>
</dbReference>
<evidence type="ECO:0000256" key="4">
    <source>
        <dbReference type="PROSITE-ProRule" id="PRU00175"/>
    </source>
</evidence>
<dbReference type="InterPro" id="IPR013083">
    <property type="entry name" value="Znf_RING/FYVE/PHD"/>
</dbReference>
<dbReference type="SUPFAM" id="SSF57850">
    <property type="entry name" value="RING/U-box"/>
    <property type="match status" value="1"/>
</dbReference>
<keyword evidence="5" id="KW-0812">Transmembrane</keyword>
<keyword evidence="7" id="KW-1185">Reference proteome</keyword>
<keyword evidence="3" id="KW-0862">Zinc</keyword>
<feature type="transmembrane region" description="Helical" evidence="5">
    <location>
        <begin position="12"/>
        <end position="31"/>
    </location>
</feature>
<reference evidence="8" key="2">
    <citation type="submission" date="2025-08" db="UniProtKB">
        <authorList>
            <consortium name="RefSeq"/>
        </authorList>
    </citation>
    <scope>IDENTIFICATION</scope>
    <source>
        <tissue evidence="8">Leaf</tissue>
    </source>
</reference>
<feature type="domain" description="RING-type" evidence="6">
    <location>
        <begin position="71"/>
        <end position="113"/>
    </location>
</feature>
<evidence type="ECO:0000256" key="1">
    <source>
        <dbReference type="ARBA" id="ARBA00022723"/>
    </source>
</evidence>
<name>A0ABM0YV95_CAMSA</name>
<evidence type="ECO:0000256" key="5">
    <source>
        <dbReference type="SAM" id="Phobius"/>
    </source>
</evidence>
<reference evidence="7" key="1">
    <citation type="journal article" date="2014" name="Nat. Commun.">
        <title>The emerging biofuel crop Camelina sativa retains a highly undifferentiated hexaploid genome structure.</title>
        <authorList>
            <person name="Kagale S."/>
            <person name="Koh C."/>
            <person name="Nixon J."/>
            <person name="Bollina V."/>
            <person name="Clarke W.E."/>
            <person name="Tuteja R."/>
            <person name="Spillane C."/>
            <person name="Robinson S.J."/>
            <person name="Links M.G."/>
            <person name="Clarke C."/>
            <person name="Higgins E.E."/>
            <person name="Huebert T."/>
            <person name="Sharpe A.G."/>
            <person name="Parkin I.A."/>
        </authorList>
    </citation>
    <scope>NUCLEOTIDE SEQUENCE [LARGE SCALE GENOMIC DNA]</scope>
    <source>
        <strain evidence="7">cv. DH55</strain>
    </source>
</reference>
<dbReference type="Pfam" id="PF13639">
    <property type="entry name" value="zf-RING_2"/>
    <property type="match status" value="1"/>
</dbReference>
<sequence>MFTDSLVRFSEFVADSIIIAFLVVFSLRLFFRFASFLASRSWRRYRTFTVHRRRWIRRAAADEKHSSTTYCTICLEDAAEGERMRRITACSHCFHADCIDPWLEKKSTCPLCRAQIPPAPPGNPLLALIVPPGVFEMFTKGTFPDAASSSTIFD</sequence>
<evidence type="ECO:0000259" key="6">
    <source>
        <dbReference type="PROSITE" id="PS50089"/>
    </source>
</evidence>
<evidence type="ECO:0000256" key="2">
    <source>
        <dbReference type="ARBA" id="ARBA00022771"/>
    </source>
</evidence>
<dbReference type="Proteomes" id="UP000694864">
    <property type="component" value="Chromosome 4"/>
</dbReference>
<dbReference type="InterPro" id="IPR052788">
    <property type="entry name" value="RING-type_E3_ligase_ATL"/>
</dbReference>
<proteinExistence type="predicted"/>
<keyword evidence="5" id="KW-0472">Membrane</keyword>
<evidence type="ECO:0000256" key="3">
    <source>
        <dbReference type="ARBA" id="ARBA00022833"/>
    </source>
</evidence>
<dbReference type="InterPro" id="IPR001841">
    <property type="entry name" value="Znf_RING"/>
</dbReference>